<dbReference type="OrthoDB" id="10013918at2"/>
<gene>
    <name evidence="1" type="ORF">DFR49_1101</name>
</gene>
<sequence>MAKKYPRTNIPIHDVVVLWQPLCIDYRPYWVEPGSVAICAQGDPSERAFLLSEGAGSVFWEESSADELVRFLIKLKRHIAVEYRIPRWRIEGIFRRVREYRLYRVEQRRLREELKKEKRRKSVRTR</sequence>
<evidence type="ECO:0000313" key="1">
    <source>
        <dbReference type="EMBL" id="RIA46559.1"/>
    </source>
</evidence>
<dbReference type="RefSeq" id="WP_119034662.1">
    <property type="nucleotide sequence ID" value="NZ_QXDC01000002.1"/>
</dbReference>
<dbReference type="AlphaFoldDB" id="A0A397PFG6"/>
<reference evidence="1 2" key="1">
    <citation type="submission" date="2018-08" db="EMBL/GenBank/DDBJ databases">
        <title>Genomic Encyclopedia of Type Strains, Phase IV (KMG-IV): sequencing the most valuable type-strain genomes for metagenomic binning, comparative biology and taxonomic classification.</title>
        <authorList>
            <person name="Goeker M."/>
        </authorList>
    </citation>
    <scope>NUCLEOTIDE SEQUENCE [LARGE SCALE GENOMIC DNA]</scope>
    <source>
        <strain evidence="1 2">DSM 25527</strain>
    </source>
</reference>
<organism evidence="1 2">
    <name type="scientific">Hephaestia caeni</name>
    <dbReference type="NCBI Taxonomy" id="645617"/>
    <lineage>
        <taxon>Bacteria</taxon>
        <taxon>Pseudomonadati</taxon>
        <taxon>Pseudomonadota</taxon>
        <taxon>Alphaproteobacteria</taxon>
        <taxon>Sphingomonadales</taxon>
        <taxon>Sphingomonadaceae</taxon>
        <taxon>Hephaestia</taxon>
    </lineage>
</organism>
<accession>A0A397PFG6</accession>
<comment type="caution">
    <text evidence="1">The sequence shown here is derived from an EMBL/GenBank/DDBJ whole genome shotgun (WGS) entry which is preliminary data.</text>
</comment>
<protein>
    <submittedName>
        <fullName evidence="1">Uncharacterized protein</fullName>
    </submittedName>
</protein>
<dbReference type="Proteomes" id="UP000266568">
    <property type="component" value="Unassembled WGS sequence"/>
</dbReference>
<dbReference type="EMBL" id="QXDC01000002">
    <property type="protein sequence ID" value="RIA46559.1"/>
    <property type="molecule type" value="Genomic_DNA"/>
</dbReference>
<name>A0A397PFG6_9SPHN</name>
<proteinExistence type="predicted"/>
<evidence type="ECO:0000313" key="2">
    <source>
        <dbReference type="Proteomes" id="UP000266568"/>
    </source>
</evidence>
<keyword evidence="2" id="KW-1185">Reference proteome</keyword>